<proteinExistence type="predicted"/>
<gene>
    <name evidence="1" type="ORF">SDC9_204653</name>
</gene>
<accession>A0A645J2L7</accession>
<sequence>MQKSTILIGHESPAGWVNIPRQKHISMNIAPNHNNFECCFEKYSPEITPFSRKVLLNDNSDSKTDKGIAF</sequence>
<dbReference type="AlphaFoldDB" id="A0A645J2L7"/>
<dbReference type="EMBL" id="VSSQ01127909">
    <property type="protein sequence ID" value="MPN56959.1"/>
    <property type="molecule type" value="Genomic_DNA"/>
</dbReference>
<reference evidence="1" key="1">
    <citation type="submission" date="2019-08" db="EMBL/GenBank/DDBJ databases">
        <authorList>
            <person name="Kucharzyk K."/>
            <person name="Murdoch R.W."/>
            <person name="Higgins S."/>
            <person name="Loffler F."/>
        </authorList>
    </citation>
    <scope>NUCLEOTIDE SEQUENCE</scope>
</reference>
<comment type="caution">
    <text evidence="1">The sequence shown here is derived from an EMBL/GenBank/DDBJ whole genome shotgun (WGS) entry which is preliminary data.</text>
</comment>
<organism evidence="1">
    <name type="scientific">bioreactor metagenome</name>
    <dbReference type="NCBI Taxonomy" id="1076179"/>
    <lineage>
        <taxon>unclassified sequences</taxon>
        <taxon>metagenomes</taxon>
        <taxon>ecological metagenomes</taxon>
    </lineage>
</organism>
<protein>
    <submittedName>
        <fullName evidence="1">Uncharacterized protein</fullName>
    </submittedName>
</protein>
<evidence type="ECO:0000313" key="1">
    <source>
        <dbReference type="EMBL" id="MPN56959.1"/>
    </source>
</evidence>
<name>A0A645J2L7_9ZZZZ</name>